<organism evidence="4 5">
    <name type="scientific">Bugula neritina</name>
    <name type="common">Brown bryozoan</name>
    <name type="synonym">Sertularia neritina</name>
    <dbReference type="NCBI Taxonomy" id="10212"/>
    <lineage>
        <taxon>Eukaryota</taxon>
        <taxon>Metazoa</taxon>
        <taxon>Spiralia</taxon>
        <taxon>Lophotrochozoa</taxon>
        <taxon>Bryozoa</taxon>
        <taxon>Gymnolaemata</taxon>
        <taxon>Cheilostomatida</taxon>
        <taxon>Flustrina</taxon>
        <taxon>Buguloidea</taxon>
        <taxon>Bugulidae</taxon>
        <taxon>Bugula</taxon>
    </lineage>
</organism>
<dbReference type="PROSITE" id="PS50195">
    <property type="entry name" value="PX"/>
    <property type="match status" value="1"/>
</dbReference>
<keyword evidence="2" id="KW-0472">Membrane</keyword>
<dbReference type="GO" id="GO:0016176">
    <property type="term" value="F:superoxide-generating NADPH oxidase activator activity"/>
    <property type="evidence" value="ECO:0007669"/>
    <property type="project" value="TreeGrafter"/>
</dbReference>
<sequence>MSIKRTFTDFHNFHTNLVKLFPELKRAIKSKLRLQTTLRDNMTNLFAKDKRGLAESREQMIDFYLVNLLKQPERIRASNTVLSFFEPTESDPKPCKSSSPDTKSDSGIDLTNDRVAKTISDMTTSTGSDDRQSSRSYREEYDTDDDYEGDTSGTERTVTLLMRTTSSMSASMNLCYNLLKTWIYLTLNLLLGAQILISFLIY</sequence>
<dbReference type="InterPro" id="IPR051228">
    <property type="entry name" value="NADPH_Oxidase/PX-Domain"/>
</dbReference>
<dbReference type="InterPro" id="IPR001683">
    <property type="entry name" value="PX_dom"/>
</dbReference>
<feature type="domain" description="PX" evidence="3">
    <location>
        <begin position="1"/>
        <end position="92"/>
    </location>
</feature>
<dbReference type="Pfam" id="PF00787">
    <property type="entry name" value="PX"/>
    <property type="match status" value="1"/>
</dbReference>
<keyword evidence="2" id="KW-0812">Transmembrane</keyword>
<feature type="compositionally biased region" description="Basic and acidic residues" evidence="1">
    <location>
        <begin position="102"/>
        <end position="116"/>
    </location>
</feature>
<dbReference type="Proteomes" id="UP000593567">
    <property type="component" value="Unassembled WGS sequence"/>
</dbReference>
<reference evidence="4" key="1">
    <citation type="submission" date="2020-06" db="EMBL/GenBank/DDBJ databases">
        <title>Draft genome of Bugula neritina, a colonial animal packing powerful symbionts and potential medicines.</title>
        <authorList>
            <person name="Rayko M."/>
        </authorList>
    </citation>
    <scope>NUCLEOTIDE SEQUENCE [LARGE SCALE GENOMIC DNA]</scope>
    <source>
        <strain evidence="4">Kwan_BN1</strain>
    </source>
</reference>
<comment type="caution">
    <text evidence="4">The sequence shown here is derived from an EMBL/GenBank/DDBJ whole genome shotgun (WGS) entry which is preliminary data.</text>
</comment>
<name>A0A7J7J3P0_BUGNE</name>
<evidence type="ECO:0000256" key="1">
    <source>
        <dbReference type="SAM" id="MobiDB-lite"/>
    </source>
</evidence>
<feature type="transmembrane region" description="Helical" evidence="2">
    <location>
        <begin position="182"/>
        <end position="201"/>
    </location>
</feature>
<evidence type="ECO:0000313" key="4">
    <source>
        <dbReference type="EMBL" id="KAF6020735.1"/>
    </source>
</evidence>
<dbReference type="GO" id="GO:0035091">
    <property type="term" value="F:phosphatidylinositol binding"/>
    <property type="evidence" value="ECO:0007669"/>
    <property type="project" value="InterPro"/>
</dbReference>
<dbReference type="Gene3D" id="3.30.1520.10">
    <property type="entry name" value="Phox-like domain"/>
    <property type="match status" value="1"/>
</dbReference>
<feature type="compositionally biased region" description="Basic and acidic residues" evidence="1">
    <location>
        <begin position="128"/>
        <end position="140"/>
    </location>
</feature>
<dbReference type="PANTHER" id="PTHR15706">
    <property type="entry name" value="SH3 MULTIPLE DOMAIN"/>
    <property type="match status" value="1"/>
</dbReference>
<dbReference type="InterPro" id="IPR036871">
    <property type="entry name" value="PX_dom_sf"/>
</dbReference>
<evidence type="ECO:0000256" key="2">
    <source>
        <dbReference type="SAM" id="Phobius"/>
    </source>
</evidence>
<dbReference type="AlphaFoldDB" id="A0A7J7J3P0"/>
<evidence type="ECO:0000259" key="3">
    <source>
        <dbReference type="PROSITE" id="PS50195"/>
    </source>
</evidence>
<evidence type="ECO:0000313" key="5">
    <source>
        <dbReference type="Proteomes" id="UP000593567"/>
    </source>
</evidence>
<dbReference type="PANTHER" id="PTHR15706:SF27">
    <property type="entry name" value="PX DOMAIN-CONTAINING PROTEIN"/>
    <property type="match status" value="1"/>
</dbReference>
<dbReference type="SUPFAM" id="SSF64268">
    <property type="entry name" value="PX domain"/>
    <property type="match status" value="1"/>
</dbReference>
<dbReference type="GO" id="GO:0005737">
    <property type="term" value="C:cytoplasm"/>
    <property type="evidence" value="ECO:0007669"/>
    <property type="project" value="TreeGrafter"/>
</dbReference>
<keyword evidence="2" id="KW-1133">Transmembrane helix</keyword>
<dbReference type="GO" id="GO:0042554">
    <property type="term" value="P:superoxide anion generation"/>
    <property type="evidence" value="ECO:0007669"/>
    <property type="project" value="TreeGrafter"/>
</dbReference>
<protein>
    <recommendedName>
        <fullName evidence="3">PX domain-containing protein</fullName>
    </recommendedName>
</protein>
<accession>A0A7J7J3P0</accession>
<keyword evidence="5" id="KW-1185">Reference proteome</keyword>
<gene>
    <name evidence="4" type="ORF">EB796_020985</name>
</gene>
<dbReference type="EMBL" id="VXIV02003148">
    <property type="protein sequence ID" value="KAF6020735.1"/>
    <property type="molecule type" value="Genomic_DNA"/>
</dbReference>
<feature type="region of interest" description="Disordered" evidence="1">
    <location>
        <begin position="86"/>
        <end position="152"/>
    </location>
</feature>
<proteinExistence type="predicted"/>